<feature type="domain" description="Hydrophobic seed protein" evidence="2">
    <location>
        <begin position="62"/>
        <end position="138"/>
    </location>
</feature>
<sequence length="138" mass="13703">MAQTGSSITAHAALVAVVAVAVLCLTGAKPSAACKLGKSNCLPPIVPRAAPPAVEKADGNGNVLNALIHAVVGAAPPPSREPCCPLIAVLADCAAVCLCLAIKASVLGDGVKLEDVAVDLPLLVNYCGRNVPEGFKCA</sequence>
<evidence type="ECO:0000313" key="4">
    <source>
        <dbReference type="Proteomes" id="UP000006591"/>
    </source>
</evidence>
<feature type="signal peptide" evidence="1">
    <location>
        <begin position="1"/>
        <end position="28"/>
    </location>
</feature>
<dbReference type="InterPro" id="IPR036312">
    <property type="entry name" value="Bifun_inhib/LTP/seed_sf"/>
</dbReference>
<accession>A0A0E0IAR5</accession>
<reference evidence="3" key="1">
    <citation type="submission" date="2015-04" db="UniProtKB">
        <authorList>
            <consortium name="EnsemblPlants"/>
        </authorList>
    </citation>
    <scope>IDENTIFICATION</scope>
    <source>
        <strain evidence="3">SL10</strain>
    </source>
</reference>
<reference evidence="3" key="2">
    <citation type="submission" date="2018-04" db="EMBL/GenBank/DDBJ databases">
        <title>OnivRS2 (Oryza nivara Reference Sequence Version 2).</title>
        <authorList>
            <person name="Zhang J."/>
            <person name="Kudrna D."/>
            <person name="Lee S."/>
            <person name="Talag J."/>
            <person name="Rajasekar S."/>
            <person name="Welchert J."/>
            <person name="Hsing Y.-I."/>
            <person name="Wing R.A."/>
        </authorList>
    </citation>
    <scope>NUCLEOTIDE SEQUENCE [LARGE SCALE GENOMIC DNA]</scope>
    <source>
        <strain evidence="3">SL10</strain>
    </source>
</reference>
<keyword evidence="1" id="KW-0732">Signal</keyword>
<dbReference type="HOGENOM" id="CLU_055715_2_1_1"/>
<protein>
    <recommendedName>
        <fullName evidence="2">Hydrophobic seed protein domain-containing protein</fullName>
    </recommendedName>
</protein>
<dbReference type="Gramene" id="ONIVA08G12670.1">
    <property type="protein sequence ID" value="ONIVA08G12670.1"/>
    <property type="gene ID" value="ONIVA08G12670"/>
</dbReference>
<proteinExistence type="predicted"/>
<dbReference type="STRING" id="4536.A0A0E0IAR5"/>
<organism evidence="3">
    <name type="scientific">Oryza nivara</name>
    <name type="common">Indian wild rice</name>
    <name type="synonym">Oryza sativa f. spontanea</name>
    <dbReference type="NCBI Taxonomy" id="4536"/>
    <lineage>
        <taxon>Eukaryota</taxon>
        <taxon>Viridiplantae</taxon>
        <taxon>Streptophyta</taxon>
        <taxon>Embryophyta</taxon>
        <taxon>Tracheophyta</taxon>
        <taxon>Spermatophyta</taxon>
        <taxon>Magnoliopsida</taxon>
        <taxon>Liliopsida</taxon>
        <taxon>Poales</taxon>
        <taxon>Poaceae</taxon>
        <taxon>BOP clade</taxon>
        <taxon>Oryzoideae</taxon>
        <taxon>Oryzeae</taxon>
        <taxon>Oryzinae</taxon>
        <taxon>Oryza</taxon>
    </lineage>
</organism>
<evidence type="ECO:0000313" key="3">
    <source>
        <dbReference type="EnsemblPlants" id="ONIVA08G12670.1"/>
    </source>
</evidence>
<dbReference type="InterPro" id="IPR051636">
    <property type="entry name" value="Plant_LTP/defense-related"/>
</dbReference>
<evidence type="ECO:0000256" key="1">
    <source>
        <dbReference type="SAM" id="SignalP"/>
    </source>
</evidence>
<dbReference type="EnsemblPlants" id="ONIVA08G12670.1">
    <property type="protein sequence ID" value="ONIVA08G12670.1"/>
    <property type="gene ID" value="ONIVA08G12670"/>
</dbReference>
<dbReference type="SUPFAM" id="SSF47699">
    <property type="entry name" value="Bifunctional inhibitor/lipid-transfer protein/seed storage 2S albumin"/>
    <property type="match status" value="1"/>
</dbReference>
<dbReference type="Pfam" id="PF14547">
    <property type="entry name" value="Hydrophob_seed"/>
    <property type="match status" value="1"/>
</dbReference>
<dbReference type="PANTHER" id="PTHR31731">
    <property type="match status" value="1"/>
</dbReference>
<dbReference type="Gene3D" id="1.10.110.10">
    <property type="entry name" value="Plant lipid-transfer and hydrophobic proteins"/>
    <property type="match status" value="1"/>
</dbReference>
<dbReference type="Proteomes" id="UP000006591">
    <property type="component" value="Chromosome 8"/>
</dbReference>
<evidence type="ECO:0000259" key="2">
    <source>
        <dbReference type="Pfam" id="PF14547"/>
    </source>
</evidence>
<name>A0A0E0IAR5_ORYNI</name>
<dbReference type="AlphaFoldDB" id="A0A0E0IAR5"/>
<keyword evidence="4" id="KW-1185">Reference proteome</keyword>
<feature type="chain" id="PRO_5002362894" description="Hydrophobic seed protein domain-containing protein" evidence="1">
    <location>
        <begin position="29"/>
        <end position="138"/>
    </location>
</feature>
<dbReference type="InterPro" id="IPR027923">
    <property type="entry name" value="Hydrophob_seed_dom"/>
</dbReference>